<feature type="domain" description="ABC transporter" evidence="5">
    <location>
        <begin position="2"/>
        <end position="231"/>
    </location>
</feature>
<dbReference type="PANTHER" id="PTHR43335">
    <property type="entry name" value="ABC TRANSPORTER, ATP-BINDING PROTEIN"/>
    <property type="match status" value="1"/>
</dbReference>
<dbReference type="InterPro" id="IPR027417">
    <property type="entry name" value="P-loop_NTPase"/>
</dbReference>
<organism evidence="6 7">
    <name type="scientific">Candidatus Schekmanbacteria bacterium RBG_16_38_10</name>
    <dbReference type="NCBI Taxonomy" id="1817879"/>
    <lineage>
        <taxon>Bacteria</taxon>
        <taxon>Candidatus Schekmaniibacteriota</taxon>
    </lineage>
</organism>
<proteinExistence type="inferred from homology"/>
<dbReference type="Pfam" id="PF00005">
    <property type="entry name" value="ABC_tran"/>
    <property type="match status" value="1"/>
</dbReference>
<reference evidence="6 7" key="1">
    <citation type="journal article" date="2016" name="Nat. Commun.">
        <title>Thousands of microbial genomes shed light on interconnected biogeochemical processes in an aquifer system.</title>
        <authorList>
            <person name="Anantharaman K."/>
            <person name="Brown C.T."/>
            <person name="Hug L.A."/>
            <person name="Sharon I."/>
            <person name="Castelle C.J."/>
            <person name="Probst A.J."/>
            <person name="Thomas B.C."/>
            <person name="Singh A."/>
            <person name="Wilkins M.J."/>
            <person name="Karaoz U."/>
            <person name="Brodie E.L."/>
            <person name="Williams K.H."/>
            <person name="Hubbard S.S."/>
            <person name="Banfield J.F."/>
        </authorList>
    </citation>
    <scope>NUCLEOTIDE SEQUENCE [LARGE SCALE GENOMIC DNA]</scope>
</reference>
<evidence type="ECO:0000256" key="1">
    <source>
        <dbReference type="ARBA" id="ARBA00005417"/>
    </source>
</evidence>
<keyword evidence="4" id="KW-0067">ATP-binding</keyword>
<evidence type="ECO:0000256" key="2">
    <source>
        <dbReference type="ARBA" id="ARBA00022448"/>
    </source>
</evidence>
<protein>
    <submittedName>
        <fullName evidence="6">MFS transporter</fullName>
    </submittedName>
</protein>
<dbReference type="InterPro" id="IPR003439">
    <property type="entry name" value="ABC_transporter-like_ATP-bd"/>
</dbReference>
<gene>
    <name evidence="6" type="ORF">A2W05_03245</name>
</gene>
<name>A0A1F7RU16_9BACT</name>
<dbReference type="SMART" id="SM00382">
    <property type="entry name" value="AAA"/>
    <property type="match status" value="1"/>
</dbReference>
<evidence type="ECO:0000313" key="6">
    <source>
        <dbReference type="EMBL" id="OGL44870.1"/>
    </source>
</evidence>
<dbReference type="Gene3D" id="3.40.50.300">
    <property type="entry name" value="P-loop containing nucleotide triphosphate hydrolases"/>
    <property type="match status" value="1"/>
</dbReference>
<evidence type="ECO:0000256" key="3">
    <source>
        <dbReference type="ARBA" id="ARBA00022741"/>
    </source>
</evidence>
<dbReference type="InterPro" id="IPR003593">
    <property type="entry name" value="AAA+_ATPase"/>
</dbReference>
<dbReference type="SUPFAM" id="SSF52540">
    <property type="entry name" value="P-loop containing nucleoside triphosphate hydrolases"/>
    <property type="match status" value="1"/>
</dbReference>
<dbReference type="PANTHER" id="PTHR43335:SF4">
    <property type="entry name" value="ABC TRANSPORTER, ATP-BINDING PROTEIN"/>
    <property type="match status" value="1"/>
</dbReference>
<accession>A0A1F7RU16</accession>
<evidence type="ECO:0000256" key="4">
    <source>
        <dbReference type="ARBA" id="ARBA00022840"/>
    </source>
</evidence>
<dbReference type="GO" id="GO:0016887">
    <property type="term" value="F:ATP hydrolysis activity"/>
    <property type="evidence" value="ECO:0007669"/>
    <property type="project" value="InterPro"/>
</dbReference>
<keyword evidence="2" id="KW-0813">Transport</keyword>
<comment type="caution">
    <text evidence="6">The sequence shown here is derived from an EMBL/GenBank/DDBJ whole genome shotgun (WGS) entry which is preliminary data.</text>
</comment>
<evidence type="ECO:0000313" key="7">
    <source>
        <dbReference type="Proteomes" id="UP000178797"/>
    </source>
</evidence>
<evidence type="ECO:0000259" key="5">
    <source>
        <dbReference type="PROSITE" id="PS50893"/>
    </source>
</evidence>
<dbReference type="EMBL" id="MGDE01000160">
    <property type="protein sequence ID" value="OGL44870.1"/>
    <property type="molecule type" value="Genomic_DNA"/>
</dbReference>
<comment type="similarity">
    <text evidence="1">Belongs to the ABC transporter superfamily.</text>
</comment>
<keyword evidence="3" id="KW-0547">Nucleotide-binding</keyword>
<sequence>MIEVENLTKYYKGIRAVEDITFNVSKGEIVGFLGPNGAGKTTTMRIITCFIPATKGTARVAGFDVFKDSFEVKKRIGYLPENPPLYKEMTVSSFLEFVAKLRGVEGKKIRNRIDYVLEKCGISGVKNRLIGNLSKGYKQRVGIAQALIHDPEVLILDEPTIGLDPKQITEIRHLIKELGGEHTVILSTHILPEVTMTCQRVVIINEGKIVAIDSYESLSVNLKKSDKTFIRLSRIDEDIIRKLELIKGLTHINKENFAENSLIIESEVGVDIREELATVCVKNNYGLLEMKPVAMSLEDIFLKLTTEEKGVN</sequence>
<dbReference type="PROSITE" id="PS50893">
    <property type="entry name" value="ABC_TRANSPORTER_2"/>
    <property type="match status" value="1"/>
</dbReference>
<dbReference type="Proteomes" id="UP000178797">
    <property type="component" value="Unassembled WGS sequence"/>
</dbReference>
<dbReference type="AlphaFoldDB" id="A0A1F7RU16"/>
<dbReference type="GO" id="GO:0005524">
    <property type="term" value="F:ATP binding"/>
    <property type="evidence" value="ECO:0007669"/>
    <property type="project" value="UniProtKB-KW"/>
</dbReference>